<reference evidence="1" key="1">
    <citation type="submission" date="2014-01" db="EMBL/GenBank/DDBJ databases">
        <authorList>
            <person name="Aslett M."/>
        </authorList>
    </citation>
    <scope>NUCLEOTIDE SEQUENCE</scope>
</reference>
<name>A0A077ZLP6_TRITR</name>
<sequence length="309" mass="35514">MMGVIFCQIMNKIVESLLLATILLAFRTSAKTLIQLREEMIDIIDYIYEKGIHTNPPIGLAITALKTGIINHQLAQCRLTYPAGLPMRWYLPFSEEDHAFSDLKSLMERLSTSNQTEYNLLQWGSIRYNKNGQVRNKSDNAVYLYQIPNIINGIFLRTMNRSNDQKEYNILYSDFEGDYFVASHKIKDEKIVAPKVAVLFNNLTTLRNVFNAWIPKQVGSLFITYTAEKGIQYVDLYGVPVVGKDEVQQNYSVFVCVHDPVRQYCFSRGKIKDCDIEYDSCVQCLPNLGMRNCQLGMNTIFFNLLSIFT</sequence>
<evidence type="ECO:0000313" key="2">
    <source>
        <dbReference type="Proteomes" id="UP000030665"/>
    </source>
</evidence>
<dbReference type="Proteomes" id="UP000030665">
    <property type="component" value="Unassembled WGS sequence"/>
</dbReference>
<gene>
    <name evidence="1" type="ORF">TTRE_0000902801</name>
</gene>
<organism evidence="1 2">
    <name type="scientific">Trichuris trichiura</name>
    <name type="common">Whipworm</name>
    <name type="synonym">Trichocephalus trichiurus</name>
    <dbReference type="NCBI Taxonomy" id="36087"/>
    <lineage>
        <taxon>Eukaryota</taxon>
        <taxon>Metazoa</taxon>
        <taxon>Ecdysozoa</taxon>
        <taxon>Nematoda</taxon>
        <taxon>Enoplea</taxon>
        <taxon>Dorylaimia</taxon>
        <taxon>Trichinellida</taxon>
        <taxon>Trichuridae</taxon>
        <taxon>Trichuris</taxon>
    </lineage>
</organism>
<reference evidence="1" key="2">
    <citation type="submission" date="2014-03" db="EMBL/GenBank/DDBJ databases">
        <title>The whipworm genome and dual-species transcriptomics of an intimate host-pathogen interaction.</title>
        <authorList>
            <person name="Foth B.J."/>
            <person name="Tsai I.J."/>
            <person name="Reid A.J."/>
            <person name="Bancroft A.J."/>
            <person name="Nichol S."/>
            <person name="Tracey A."/>
            <person name="Holroyd N."/>
            <person name="Cotton J.A."/>
            <person name="Stanley E.J."/>
            <person name="Zarowiecki M."/>
            <person name="Liu J.Z."/>
            <person name="Huckvale T."/>
            <person name="Cooper P.J."/>
            <person name="Grencis R.K."/>
            <person name="Berriman M."/>
        </authorList>
    </citation>
    <scope>NUCLEOTIDE SEQUENCE [LARGE SCALE GENOMIC DNA]</scope>
</reference>
<dbReference type="AlphaFoldDB" id="A0A077ZLP6"/>
<proteinExistence type="predicted"/>
<accession>A0A077ZLP6</accession>
<protein>
    <submittedName>
        <fullName evidence="1">Uncharacterized protein</fullName>
    </submittedName>
</protein>
<evidence type="ECO:0000313" key="1">
    <source>
        <dbReference type="EMBL" id="CDW60638.1"/>
    </source>
</evidence>
<keyword evidence="2" id="KW-1185">Reference proteome</keyword>
<dbReference type="EMBL" id="HG807268">
    <property type="protein sequence ID" value="CDW60638.1"/>
    <property type="molecule type" value="Genomic_DNA"/>
</dbReference>
<dbReference type="OrthoDB" id="10458299at2759"/>